<gene>
    <name evidence="2" type="ordered locus">ABO_2351</name>
</gene>
<dbReference type="Gene3D" id="1.20.1420.20">
    <property type="entry name" value="M75 peptidase, HXXE motif"/>
    <property type="match status" value="1"/>
</dbReference>
<feature type="chain" id="PRO_5004178855" description="Imelysin-like domain-containing protein" evidence="1">
    <location>
        <begin position="18"/>
        <end position="325"/>
    </location>
</feature>
<proteinExistence type="predicted"/>
<protein>
    <recommendedName>
        <fullName evidence="4">Imelysin-like domain-containing protein</fullName>
    </recommendedName>
</protein>
<dbReference type="HOGENOM" id="CLU_887502_0_0_6"/>
<reference evidence="2 3" key="1">
    <citation type="journal article" date="2006" name="Nat. Biotechnol.">
        <title>Genome sequence of the ubiquitous hydrocarbon-degrading marine bacterium Alcanivorax borkumensis.</title>
        <authorList>
            <person name="Schneiker S."/>
            <person name="Martins dos Santos V.A.P."/>
            <person name="Bartels D."/>
            <person name="Bekel T."/>
            <person name="Brecht M."/>
            <person name="Buhrmester J."/>
            <person name="Chernikova T.N."/>
            <person name="Denaro R."/>
            <person name="Ferrer M."/>
            <person name="Gertler C."/>
            <person name="Goesmann A."/>
            <person name="Golyshina O.V."/>
            <person name="Kaminski F."/>
            <person name="Khachane A.N."/>
            <person name="Lang S."/>
            <person name="Linke B."/>
            <person name="McHardy A.C."/>
            <person name="Meyer F."/>
            <person name="Nechitaylo T."/>
            <person name="Puehler A."/>
            <person name="Regenhardt D."/>
            <person name="Rupp O."/>
            <person name="Sabirova J.S."/>
            <person name="Selbitschka W."/>
            <person name="Yakimov M.M."/>
            <person name="Timmis K.N."/>
            <person name="Vorhoelter F.-J."/>
            <person name="Weidner S."/>
            <person name="Kaiser O."/>
            <person name="Golyshin P.N."/>
        </authorList>
    </citation>
    <scope>NUCLEOTIDE SEQUENCE [LARGE SCALE GENOMIC DNA]</scope>
    <source>
        <strain evidence="3">ATCC 700651 / DSM 11573 / NCIMB 13689 / SK2</strain>
    </source>
</reference>
<dbReference type="PROSITE" id="PS51257">
    <property type="entry name" value="PROKAR_LIPOPROTEIN"/>
    <property type="match status" value="1"/>
</dbReference>
<dbReference type="KEGG" id="abo:ABO_2351"/>
<evidence type="ECO:0000256" key="1">
    <source>
        <dbReference type="SAM" id="SignalP"/>
    </source>
</evidence>
<name>Q0VLZ9_ALCBS</name>
<evidence type="ECO:0008006" key="4">
    <source>
        <dbReference type="Google" id="ProtNLM"/>
    </source>
</evidence>
<dbReference type="STRING" id="393595.ABO_2351"/>
<dbReference type="Proteomes" id="UP000008871">
    <property type="component" value="Chromosome"/>
</dbReference>
<evidence type="ECO:0000313" key="2">
    <source>
        <dbReference type="EMBL" id="CAL17799.1"/>
    </source>
</evidence>
<keyword evidence="1" id="KW-0732">Signal</keyword>
<dbReference type="AlphaFoldDB" id="Q0VLZ9"/>
<feature type="signal peptide" evidence="1">
    <location>
        <begin position="1"/>
        <end position="17"/>
    </location>
</feature>
<evidence type="ECO:0000313" key="3">
    <source>
        <dbReference type="Proteomes" id="UP000008871"/>
    </source>
</evidence>
<organism evidence="2 3">
    <name type="scientific">Alcanivorax borkumensis (strain ATCC 700651 / DSM 11573 / NCIMB 13689 / SK2)</name>
    <dbReference type="NCBI Taxonomy" id="393595"/>
    <lineage>
        <taxon>Bacteria</taxon>
        <taxon>Pseudomonadati</taxon>
        <taxon>Pseudomonadota</taxon>
        <taxon>Gammaproteobacteria</taxon>
        <taxon>Oceanospirillales</taxon>
        <taxon>Alcanivoracaceae</taxon>
        <taxon>Alcanivorax</taxon>
    </lineage>
</organism>
<accession>Q0VLZ9</accession>
<dbReference type="InterPro" id="IPR038352">
    <property type="entry name" value="Imelysin_sf"/>
</dbReference>
<dbReference type="eggNOG" id="COG3487">
    <property type="taxonomic scope" value="Bacteria"/>
</dbReference>
<keyword evidence="3" id="KW-1185">Reference proteome</keyword>
<dbReference type="EMBL" id="AM286690">
    <property type="protein sequence ID" value="CAL17799.1"/>
    <property type="molecule type" value="Genomic_DNA"/>
</dbReference>
<sequence>MLMRFLLMALLTSLLLACDSSIDEHADTTPGPTSATDLVEIPAAQWQQRADERFTTAATEWQQALAQFERIPDQQHLAALRQALSHWYQRFTSQYLLLASRACQQDGRARHQVNLTQLDSWPLYPGYLDVLPQWPESGLISDPSLELTRQSLRRQHGATDPAEASLGFAAMAVVLNGTAEAPKALDSFIGQKGAPARRRQYLKLAGEQLVADHQQLSLNRPLNQLALQCGLTGVLAHWQPLSNSTDEQESGLLIPELSAALNSTNLLAGVQTMDPDTLARWDQINPGIADAIKHSEEKGWAPIQAWLSTVSFTRPLPDTSKSRSS</sequence>